<dbReference type="Proteomes" id="UP001415857">
    <property type="component" value="Unassembled WGS sequence"/>
</dbReference>
<dbReference type="EMBL" id="JBBPBK010000001">
    <property type="protein sequence ID" value="KAK9292343.1"/>
    <property type="molecule type" value="Genomic_DNA"/>
</dbReference>
<reference evidence="1 2" key="1">
    <citation type="journal article" date="2024" name="Plant J.">
        <title>Genome sequences and population genomics reveal climatic adaptation and genomic divergence between two closely related sweetgum species.</title>
        <authorList>
            <person name="Xu W.Q."/>
            <person name="Ren C.Q."/>
            <person name="Zhang X.Y."/>
            <person name="Comes H.P."/>
            <person name="Liu X.H."/>
            <person name="Li Y.G."/>
            <person name="Kettle C.J."/>
            <person name="Jalonen R."/>
            <person name="Gaisberger H."/>
            <person name="Ma Y.Z."/>
            <person name="Qiu Y.X."/>
        </authorList>
    </citation>
    <scope>NUCLEOTIDE SEQUENCE [LARGE SCALE GENOMIC DNA]</scope>
    <source>
        <strain evidence="1">Hangzhou</strain>
    </source>
</reference>
<name>A0AAP0X9R7_LIQFO</name>
<keyword evidence="2" id="KW-1185">Reference proteome</keyword>
<proteinExistence type="predicted"/>
<gene>
    <name evidence="1" type="ORF">L1049_020309</name>
</gene>
<dbReference type="AlphaFoldDB" id="A0AAP0X9R7"/>
<accession>A0AAP0X9R7</accession>
<evidence type="ECO:0000313" key="1">
    <source>
        <dbReference type="EMBL" id="KAK9292343.1"/>
    </source>
</evidence>
<organism evidence="1 2">
    <name type="scientific">Liquidambar formosana</name>
    <name type="common">Formosan gum</name>
    <dbReference type="NCBI Taxonomy" id="63359"/>
    <lineage>
        <taxon>Eukaryota</taxon>
        <taxon>Viridiplantae</taxon>
        <taxon>Streptophyta</taxon>
        <taxon>Embryophyta</taxon>
        <taxon>Tracheophyta</taxon>
        <taxon>Spermatophyta</taxon>
        <taxon>Magnoliopsida</taxon>
        <taxon>eudicotyledons</taxon>
        <taxon>Gunneridae</taxon>
        <taxon>Pentapetalae</taxon>
        <taxon>Saxifragales</taxon>
        <taxon>Altingiaceae</taxon>
        <taxon>Liquidambar</taxon>
    </lineage>
</organism>
<protein>
    <submittedName>
        <fullName evidence="1">Uncharacterized protein</fullName>
    </submittedName>
</protein>
<evidence type="ECO:0000313" key="2">
    <source>
        <dbReference type="Proteomes" id="UP001415857"/>
    </source>
</evidence>
<sequence length="100" mass="11594">MRSFKQFVMRVLSFHRRPNIQKLNFSTPIFVEASLVKTMIRYAARRSVQELSIHARFNKCLEFARCLFSCKSLTALCLSGIFYENLDQVLGFPGIEIILS</sequence>
<comment type="caution">
    <text evidence="1">The sequence shown here is derived from an EMBL/GenBank/DDBJ whole genome shotgun (WGS) entry which is preliminary data.</text>
</comment>